<dbReference type="STRING" id="361041.VW35_17215"/>
<evidence type="ECO:0000259" key="4">
    <source>
        <dbReference type="PROSITE" id="PS50995"/>
    </source>
</evidence>
<dbReference type="InterPro" id="IPR000835">
    <property type="entry name" value="HTH_MarR-typ"/>
</dbReference>
<protein>
    <recommendedName>
        <fullName evidence="4">HTH marR-type domain-containing protein</fullName>
    </recommendedName>
</protein>
<evidence type="ECO:0000256" key="2">
    <source>
        <dbReference type="ARBA" id="ARBA00023125"/>
    </source>
</evidence>
<dbReference type="PANTHER" id="PTHR33164:SF64">
    <property type="entry name" value="TRANSCRIPTIONAL REGULATOR SLYA"/>
    <property type="match status" value="1"/>
</dbReference>
<dbReference type="Proteomes" id="UP000033514">
    <property type="component" value="Unassembled WGS sequence"/>
</dbReference>
<dbReference type="GO" id="GO:0003700">
    <property type="term" value="F:DNA-binding transcription factor activity"/>
    <property type="evidence" value="ECO:0007669"/>
    <property type="project" value="InterPro"/>
</dbReference>
<keyword evidence="1" id="KW-0805">Transcription regulation</keyword>
<reference evidence="5 6" key="1">
    <citation type="submission" date="2015-03" db="EMBL/GenBank/DDBJ databases">
        <authorList>
            <person name="Hassan Y.I."/>
            <person name="Lepp D."/>
            <person name="Zhou T."/>
        </authorList>
    </citation>
    <scope>NUCLEOTIDE SEQUENCE [LARGE SCALE GENOMIC DNA]</scope>
    <source>
        <strain evidence="5 6">GH2-10</strain>
    </source>
</reference>
<dbReference type="GO" id="GO:0003677">
    <property type="term" value="F:DNA binding"/>
    <property type="evidence" value="ECO:0007669"/>
    <property type="project" value="UniProtKB-KW"/>
</dbReference>
<evidence type="ECO:0000313" key="5">
    <source>
        <dbReference type="EMBL" id="KKB76526.1"/>
    </source>
</evidence>
<organism evidence="5 6">
    <name type="scientific">Devosia soli</name>
    <dbReference type="NCBI Taxonomy" id="361041"/>
    <lineage>
        <taxon>Bacteria</taxon>
        <taxon>Pseudomonadati</taxon>
        <taxon>Pseudomonadota</taxon>
        <taxon>Alphaproteobacteria</taxon>
        <taxon>Hyphomicrobiales</taxon>
        <taxon>Devosiaceae</taxon>
        <taxon>Devosia</taxon>
    </lineage>
</organism>
<accession>A0A0F5L2A8</accession>
<gene>
    <name evidence="5" type="ORF">VW35_17215</name>
</gene>
<dbReference type="GO" id="GO:0006950">
    <property type="term" value="P:response to stress"/>
    <property type="evidence" value="ECO:0007669"/>
    <property type="project" value="TreeGrafter"/>
</dbReference>
<dbReference type="SMART" id="SM00347">
    <property type="entry name" value="HTH_MARR"/>
    <property type="match status" value="1"/>
</dbReference>
<name>A0A0F5L2A8_9HYPH</name>
<dbReference type="Gene3D" id="1.10.10.10">
    <property type="entry name" value="Winged helix-like DNA-binding domain superfamily/Winged helix DNA-binding domain"/>
    <property type="match status" value="1"/>
</dbReference>
<dbReference type="PROSITE" id="PS50995">
    <property type="entry name" value="HTH_MARR_2"/>
    <property type="match status" value="1"/>
</dbReference>
<dbReference type="PRINTS" id="PR00598">
    <property type="entry name" value="HTHMARR"/>
</dbReference>
<dbReference type="SUPFAM" id="SSF46785">
    <property type="entry name" value="Winged helix' DNA-binding domain"/>
    <property type="match status" value="1"/>
</dbReference>
<dbReference type="InterPro" id="IPR036390">
    <property type="entry name" value="WH_DNA-bd_sf"/>
</dbReference>
<evidence type="ECO:0000313" key="6">
    <source>
        <dbReference type="Proteomes" id="UP000033514"/>
    </source>
</evidence>
<dbReference type="InterPro" id="IPR039422">
    <property type="entry name" value="MarR/SlyA-like"/>
</dbReference>
<dbReference type="EMBL" id="LAJG01000042">
    <property type="protein sequence ID" value="KKB76526.1"/>
    <property type="molecule type" value="Genomic_DNA"/>
</dbReference>
<dbReference type="PATRIC" id="fig|361041.3.peg.2847"/>
<dbReference type="AlphaFoldDB" id="A0A0F5L2A8"/>
<proteinExistence type="predicted"/>
<keyword evidence="2" id="KW-0238">DNA-binding</keyword>
<dbReference type="InterPro" id="IPR036388">
    <property type="entry name" value="WH-like_DNA-bd_sf"/>
</dbReference>
<keyword evidence="3" id="KW-0804">Transcription</keyword>
<evidence type="ECO:0000256" key="3">
    <source>
        <dbReference type="ARBA" id="ARBA00023163"/>
    </source>
</evidence>
<dbReference type="PANTHER" id="PTHR33164">
    <property type="entry name" value="TRANSCRIPTIONAL REGULATOR, MARR FAMILY"/>
    <property type="match status" value="1"/>
</dbReference>
<feature type="domain" description="HTH marR-type" evidence="4">
    <location>
        <begin position="3"/>
        <end position="135"/>
    </location>
</feature>
<evidence type="ECO:0000256" key="1">
    <source>
        <dbReference type="ARBA" id="ARBA00023015"/>
    </source>
</evidence>
<keyword evidence="6" id="KW-1185">Reference proteome</keyword>
<dbReference type="Pfam" id="PF01047">
    <property type="entry name" value="MarR"/>
    <property type="match status" value="1"/>
</dbReference>
<comment type="caution">
    <text evidence="5">The sequence shown here is derived from an EMBL/GenBank/DDBJ whole genome shotgun (WGS) entry which is preliminary data.</text>
</comment>
<sequence>METAPIFYLIHEVFRAFRRQLEEQTRGNDLTLPQWRTVTKLGRENGMSQVALASALDTDPMTMSSILKRLTERELVQREPDPQDGRAKIVTLTPEGRALFSQVEGMGVELYKTAIAGMAPAETAALIEGLSRIRDNLSGGDAETKD</sequence>